<comment type="caution">
    <text evidence="1">The sequence shown here is derived from an EMBL/GenBank/DDBJ whole genome shotgun (WGS) entry which is preliminary data.</text>
</comment>
<accession>A0A9J6QZ12</accession>
<proteinExistence type="predicted"/>
<evidence type="ECO:0000313" key="2">
    <source>
        <dbReference type="Proteomes" id="UP001065549"/>
    </source>
</evidence>
<keyword evidence="2" id="KW-1185">Reference proteome</keyword>
<sequence length="82" mass="9419">MITAIDLMNTQDSIEILKQLKSNYEKGWGVLGKNPGKQMEEYAQLSKENEMFWRQLYIRGLATAIDELEKSVSDFIESDVST</sequence>
<dbReference type="RefSeq" id="WP_269478807.1">
    <property type="nucleotide sequence ID" value="NZ_JAOSHN010000013.1"/>
</dbReference>
<dbReference type="Proteomes" id="UP001065549">
    <property type="component" value="Unassembled WGS sequence"/>
</dbReference>
<protein>
    <submittedName>
        <fullName evidence="1">Uncharacterized protein</fullName>
    </submittedName>
</protein>
<evidence type="ECO:0000313" key="1">
    <source>
        <dbReference type="EMBL" id="MCU7380771.1"/>
    </source>
</evidence>
<reference evidence="1" key="1">
    <citation type="submission" date="2022-09" db="EMBL/GenBank/DDBJ databases">
        <title>Culturomic study of gut microbiota in children with autism spectrum disorder.</title>
        <authorList>
            <person name="Efimov B.A."/>
            <person name="Chaplin A.V."/>
            <person name="Sokolova S.R."/>
            <person name="Pikina A.P."/>
            <person name="Korzhanova M."/>
            <person name="Belova V."/>
            <person name="Korostin D."/>
        </authorList>
    </citation>
    <scope>NUCLEOTIDE SEQUENCE</scope>
    <source>
        <strain evidence="1">ASD5510</strain>
    </source>
</reference>
<dbReference type="EMBL" id="JAOSHN010000013">
    <property type="protein sequence ID" value="MCU7380771.1"/>
    <property type="molecule type" value="Genomic_DNA"/>
</dbReference>
<name>A0A9J6QZ12_9FIRM</name>
<gene>
    <name evidence="1" type="ORF">OBO34_20875</name>
</gene>
<dbReference type="AlphaFoldDB" id="A0A9J6QZ12"/>
<organism evidence="1 2">
    <name type="scientific">Hominibacterium faecale</name>
    <dbReference type="NCBI Taxonomy" id="2839743"/>
    <lineage>
        <taxon>Bacteria</taxon>
        <taxon>Bacillati</taxon>
        <taxon>Bacillota</taxon>
        <taxon>Clostridia</taxon>
        <taxon>Peptostreptococcales</taxon>
        <taxon>Anaerovoracaceae</taxon>
        <taxon>Hominibacterium</taxon>
    </lineage>
</organism>